<comment type="caution">
    <text evidence="1">The sequence shown here is derived from an EMBL/GenBank/DDBJ whole genome shotgun (WGS) entry which is preliminary data.</text>
</comment>
<proteinExistence type="predicted"/>
<dbReference type="Proteomes" id="UP000295293">
    <property type="component" value="Unassembled WGS sequence"/>
</dbReference>
<dbReference type="RefSeq" id="WP_208113542.1">
    <property type="nucleotide sequence ID" value="NZ_SNZH01000004.1"/>
</dbReference>
<organism evidence="1 2">
    <name type="scientific">Tahibacter aquaticus</name>
    <dbReference type="NCBI Taxonomy" id="520092"/>
    <lineage>
        <taxon>Bacteria</taxon>
        <taxon>Pseudomonadati</taxon>
        <taxon>Pseudomonadota</taxon>
        <taxon>Gammaproteobacteria</taxon>
        <taxon>Lysobacterales</taxon>
        <taxon>Rhodanobacteraceae</taxon>
        <taxon>Tahibacter</taxon>
    </lineage>
</organism>
<evidence type="ECO:0000313" key="2">
    <source>
        <dbReference type="Proteomes" id="UP000295293"/>
    </source>
</evidence>
<gene>
    <name evidence="1" type="ORF">DFR29_104113</name>
</gene>
<keyword evidence="2" id="KW-1185">Reference proteome</keyword>
<reference evidence="1 2" key="1">
    <citation type="submission" date="2019-03" db="EMBL/GenBank/DDBJ databases">
        <title>Genomic Encyclopedia of Type Strains, Phase IV (KMG-IV): sequencing the most valuable type-strain genomes for metagenomic binning, comparative biology and taxonomic classification.</title>
        <authorList>
            <person name="Goeker M."/>
        </authorList>
    </citation>
    <scope>NUCLEOTIDE SEQUENCE [LARGE SCALE GENOMIC DNA]</scope>
    <source>
        <strain evidence="1 2">DSM 21667</strain>
    </source>
</reference>
<accession>A0A4R6Z262</accession>
<dbReference type="EMBL" id="SNZH01000004">
    <property type="protein sequence ID" value="TDR45685.1"/>
    <property type="molecule type" value="Genomic_DNA"/>
</dbReference>
<name>A0A4R6Z262_9GAMM</name>
<protein>
    <submittedName>
        <fullName evidence="1">Uncharacterized protein</fullName>
    </submittedName>
</protein>
<evidence type="ECO:0000313" key="1">
    <source>
        <dbReference type="EMBL" id="TDR45685.1"/>
    </source>
</evidence>
<sequence length="1286" mass="142313">MKISAQQLEDFASRSPAQRLLPELVRRLIRATADSIEDVFFPSGESTFRPGADGVLRAQGKPPYVPAGVSVWELSTEKDPPKKGRRDFEKRSKPDACDRYLDVDRSQVTFVALSMRRWHTDGGLDRDGFECVQRARGVWKDVKIFDADHLEDWLDHSPTVRAWLAREMAIASVDMKSIEAFWDDYRHGISPRMSERLLLLNRDADAERTIQSAVRGEVFRVKADSPHEAAAFVAASVLMLPEEAPHRAALLAKGVVITKPESEAYLTDSDQKLFVVVLGRAIDLASRLAARGHTVAVAYGSSHTARGNNSALIDLRRPKRHEFVQALQDMGLHESEARTTAGKCHCSITVLYRIRDLAHSRRPDWATPQQLSRLLGPLLCGAWMHLSAADGEIVAELAGSPYEQVEQGIRDVLYLDDSPVRREGDLTALSAPADLWQIGIEHRVITRAHLGRFRDAAITVLGERDPALDLPADRRAYARIEGKGMKYSSSLRRGIVEVLRLIAINAENLTYVDRSFSAQHFADGVVQDLPGLALDYQTLASLDSLLPDLAEAAPLPFLSALETLTGGDSAKLAPIFEGSDNPVFGRTFYLGTLRGLEVLAWDPAYFVRATRLLALLAEIDPGGRLNNRPINSLARIFLPWAPHTNVSHTARHRALEKLCAGFPSIAWTLLAKLLPEQQGISFGTAEPKWRESGSSQRPDTTYQSEACDHEFVVQIATPLAGTDPTRWIKLIKAVASIKNEAQLDALLAEIDCKRSTFVAEGQDTSLWDALSALVAKHRAYASAGWAMPVAMVDKINATTARFEPSDPVDLYRHLFDATLLERMDPKETSEQRRARGQGQRDDAVAKIVLQGAEALIKLSRQAKAPGLLAPSIVRTGSPETVAAFVLSTFDGDDRIAWLSSLVSGIGVSRFGLSWGQGLVENAERRGATSVQLAALLRAWDDTHALLNLVASKSAEVQSAYWTSRDAFVRSDDEALVAEAVERMMEHGRSVDLIPFVGGRLEQSESTALVRLLAGALEEVIAQPERAQHIDRYWLGEIFEALRARADVGLEELGALEYHWFPALHAYGAAREFALHDHMAENPEFFVQVLSDLYRADDEIKDDEGGAVDQPDESDESDAEANLRAKAEIAYKLLDSWRRLPWLNAESGLGCQSMLSWAQEVLRRASQVGRVGVAAREIGKLLACSPDDSDDNMWPHRVARDFIEALANDEMESAIVIELFNKRGAHTRSADGGGESERARALIADGWADQLQDQWPRTAHVLRESAKDWLLHAQWEDRQAAEKRISL</sequence>